<keyword evidence="8" id="KW-1185">Reference proteome</keyword>
<dbReference type="InterPro" id="IPR000064">
    <property type="entry name" value="NLP_P60_dom"/>
</dbReference>
<evidence type="ECO:0000313" key="8">
    <source>
        <dbReference type="Proteomes" id="UP001430954"/>
    </source>
</evidence>
<evidence type="ECO:0000256" key="1">
    <source>
        <dbReference type="ARBA" id="ARBA00007074"/>
    </source>
</evidence>
<protein>
    <submittedName>
        <fullName evidence="7">SH3 domain-containing protein</fullName>
    </submittedName>
</protein>
<gene>
    <name evidence="7" type="ORF">K6753_04335</name>
</gene>
<dbReference type="Pfam" id="PF00877">
    <property type="entry name" value="NLPC_P60"/>
    <property type="match status" value="1"/>
</dbReference>
<name>A0ABS7T4H1_9GAMM</name>
<feature type="domain" description="SH3b1" evidence="6">
    <location>
        <begin position="176"/>
        <end position="224"/>
    </location>
</feature>
<evidence type="ECO:0000259" key="6">
    <source>
        <dbReference type="Pfam" id="PF12913"/>
    </source>
</evidence>
<dbReference type="InterPro" id="IPR038765">
    <property type="entry name" value="Papain-like_cys_pep_sf"/>
</dbReference>
<dbReference type="InterPro" id="IPR027017">
    <property type="entry name" value="P60_peptidase_YkfC"/>
</dbReference>
<comment type="similarity">
    <text evidence="1">Belongs to the peptidase C40 family.</text>
</comment>
<dbReference type="PIRSF" id="PIRSF019015">
    <property type="entry name" value="P60_peptidase_YkfC"/>
    <property type="match status" value="1"/>
</dbReference>
<dbReference type="InterPro" id="IPR039439">
    <property type="entry name" value="SH3b1_dom"/>
</dbReference>
<evidence type="ECO:0000256" key="2">
    <source>
        <dbReference type="ARBA" id="ARBA00022670"/>
    </source>
</evidence>
<dbReference type="Pfam" id="PF12913">
    <property type="entry name" value="SH3_6"/>
    <property type="match status" value="1"/>
</dbReference>
<feature type="domain" description="NlpC/P60" evidence="5">
    <location>
        <begin position="340"/>
        <end position="418"/>
    </location>
</feature>
<proteinExistence type="inferred from homology"/>
<keyword evidence="3" id="KW-0378">Hydrolase</keyword>
<evidence type="ECO:0000313" key="7">
    <source>
        <dbReference type="EMBL" id="MBZ4038753.1"/>
    </source>
</evidence>
<comment type="caution">
    <text evidence="7">The sequence shown here is derived from an EMBL/GenBank/DDBJ whole genome shotgun (WGS) entry which is preliminary data.</text>
</comment>
<organism evidence="7 8">
    <name type="scientific">Novilysobacter selenitireducens</name>
    <dbReference type="NCBI Taxonomy" id="2872639"/>
    <lineage>
        <taxon>Bacteria</taxon>
        <taxon>Pseudomonadati</taxon>
        <taxon>Pseudomonadota</taxon>
        <taxon>Gammaproteobacteria</taxon>
        <taxon>Lysobacterales</taxon>
        <taxon>Lysobacteraceae</taxon>
        <taxon>Novilysobacter</taxon>
    </lineage>
</organism>
<keyword evidence="4" id="KW-0788">Thiol protease</keyword>
<evidence type="ECO:0000256" key="4">
    <source>
        <dbReference type="ARBA" id="ARBA00022807"/>
    </source>
</evidence>
<keyword evidence="2" id="KW-0645">Protease</keyword>
<evidence type="ECO:0000256" key="3">
    <source>
        <dbReference type="ARBA" id="ARBA00022801"/>
    </source>
</evidence>
<reference evidence="7 8" key="1">
    <citation type="submission" date="2021-09" db="EMBL/GenBank/DDBJ databases">
        <title>Lysobacter sp. 13A isolated from the river sediment.</title>
        <authorList>
            <person name="Liu H."/>
            <person name="Li S."/>
            <person name="Mao S."/>
        </authorList>
    </citation>
    <scope>NUCLEOTIDE SEQUENCE [LARGE SCALE GENOMIC DNA]</scope>
    <source>
        <strain evidence="7 8">13A</strain>
    </source>
</reference>
<dbReference type="Proteomes" id="UP001430954">
    <property type="component" value="Unassembled WGS sequence"/>
</dbReference>
<sequence>MRAMLGRMPDAVIVRRRPPSIAGRTSAFILLALLACLGATARTPESVAPDIVGMDDPARWTPAYWIERAEAPDRPLAPASAIQAQNARLVRDDPSMYDLAALGPVVERDQVLGWIQGLSRRPSAPRHDAKGARLPAAALDELEDALALDAVPARQATRYGLVVRRAPLRTFPTDRRVFSTPGDTDIDRFQESALFPGTPVAIAHASRDGEWLFVVSQRYAAWIEARHVAEGDAATVLGYAERTPYRLVTGAAAHTVHTPEAPAVSDVQLDMGTRLPSASSTGRVNGQHPASGHAVELPVRQDDGRLLLRPALLPRSADTADAPLPLTRRHLIGQAFKFLGERYGWGHDYNARDCSGFVSEVYASLGLVLPRNTGDQAGSPVLATTRLDDVASRAAVLEALQVGDLVYVPGHVMMVIGHADGEPFVIHDIHGGGQRGADGEVVRLGLNGVVVTSLRGLVFDDGTPYVERATAVVRPAPTS</sequence>
<dbReference type="Gene3D" id="3.90.1720.10">
    <property type="entry name" value="endopeptidase domain like (from Nostoc punctiforme)"/>
    <property type="match status" value="1"/>
</dbReference>
<accession>A0ABS7T4H1</accession>
<evidence type="ECO:0000259" key="5">
    <source>
        <dbReference type="Pfam" id="PF00877"/>
    </source>
</evidence>
<dbReference type="EMBL" id="JAINZW010000002">
    <property type="protein sequence ID" value="MBZ4038753.1"/>
    <property type="molecule type" value="Genomic_DNA"/>
</dbReference>
<dbReference type="SUPFAM" id="SSF54001">
    <property type="entry name" value="Cysteine proteinases"/>
    <property type="match status" value="1"/>
</dbReference>